<keyword evidence="1" id="KW-1133">Transmembrane helix</keyword>
<organism evidence="2 3">
    <name type="scientific">Paenibacillus solani</name>
    <dbReference type="NCBI Taxonomy" id="1705565"/>
    <lineage>
        <taxon>Bacteria</taxon>
        <taxon>Bacillati</taxon>
        <taxon>Bacillota</taxon>
        <taxon>Bacilli</taxon>
        <taxon>Bacillales</taxon>
        <taxon>Paenibacillaceae</taxon>
        <taxon>Paenibacillus</taxon>
    </lineage>
</organism>
<dbReference type="RefSeq" id="WP_054403213.1">
    <property type="nucleotide sequence ID" value="NZ_LIUT01000001.1"/>
</dbReference>
<evidence type="ECO:0000313" key="3">
    <source>
        <dbReference type="Proteomes" id="UP000036932"/>
    </source>
</evidence>
<evidence type="ECO:0008006" key="4">
    <source>
        <dbReference type="Google" id="ProtNLM"/>
    </source>
</evidence>
<evidence type="ECO:0000313" key="2">
    <source>
        <dbReference type="EMBL" id="KOR90269.1"/>
    </source>
</evidence>
<feature type="transmembrane region" description="Helical" evidence="1">
    <location>
        <begin position="12"/>
        <end position="31"/>
    </location>
</feature>
<dbReference type="PATRIC" id="fig|1705565.3.peg.5002"/>
<protein>
    <recommendedName>
        <fullName evidence="4">DUF304 domain-containing protein</fullName>
    </recommendedName>
</protein>
<dbReference type="Proteomes" id="UP000036932">
    <property type="component" value="Unassembled WGS sequence"/>
</dbReference>
<proteinExistence type="predicted"/>
<keyword evidence="1" id="KW-0472">Membrane</keyword>
<dbReference type="EMBL" id="LIUT01000001">
    <property type="protein sequence ID" value="KOR90269.1"/>
    <property type="molecule type" value="Genomic_DNA"/>
</dbReference>
<dbReference type="OrthoDB" id="2666190at2"/>
<accession>A0A0M1P8C1</accession>
<keyword evidence="3" id="KW-1185">Reference proteome</keyword>
<gene>
    <name evidence="2" type="ORF">AM231_14770</name>
</gene>
<name>A0A0M1P8C1_9BACL</name>
<comment type="caution">
    <text evidence="2">The sequence shown here is derived from an EMBL/GenBank/DDBJ whole genome shotgun (WGS) entry which is preliminary data.</text>
</comment>
<feature type="transmembrane region" description="Helical" evidence="1">
    <location>
        <begin position="37"/>
        <end position="57"/>
    </location>
</feature>
<evidence type="ECO:0000256" key="1">
    <source>
        <dbReference type="SAM" id="Phobius"/>
    </source>
</evidence>
<sequence length="148" mass="17464">MNKKYEIKFPNSRYVQLICSIIITFLLIHVIRIDDLLSVINVAILLLVCLVQVVMLLKRILRKDNELVITESTIRLNQVEVPIHKIEKIIIEGYFIQSVGIKLYGRKLISIDFHFRFKENEDINIKELKQWANMNNIQVASGKIFRWI</sequence>
<keyword evidence="1" id="KW-0812">Transmembrane</keyword>
<dbReference type="AlphaFoldDB" id="A0A0M1P8C1"/>
<reference evidence="3" key="1">
    <citation type="submission" date="2015-08" db="EMBL/GenBank/DDBJ databases">
        <title>Genome sequencing project for genomic taxonomy and phylogenomics of Bacillus-like bacteria.</title>
        <authorList>
            <person name="Liu B."/>
            <person name="Wang J."/>
            <person name="Zhu Y."/>
            <person name="Liu G."/>
            <person name="Chen Q."/>
            <person name="Chen Z."/>
            <person name="Lan J."/>
            <person name="Che J."/>
            <person name="Ge C."/>
            <person name="Shi H."/>
            <person name="Pan Z."/>
            <person name="Liu X."/>
        </authorList>
    </citation>
    <scope>NUCLEOTIDE SEQUENCE [LARGE SCALE GENOMIC DNA]</scope>
    <source>
        <strain evidence="3">FJAT-22460</strain>
    </source>
</reference>